<evidence type="ECO:0000256" key="3">
    <source>
        <dbReference type="ARBA" id="ARBA00012690"/>
    </source>
</evidence>
<comment type="similarity">
    <text evidence="2">Belongs to the glycosyl hydrolase 16 family.</text>
</comment>
<dbReference type="SUPFAM" id="SSF49899">
    <property type="entry name" value="Concanavalin A-like lectins/glucanases"/>
    <property type="match status" value="1"/>
</dbReference>
<dbReference type="PANTHER" id="PTHR10963:SF55">
    <property type="entry name" value="GLYCOSIDE HYDROLASE FAMILY 16 PROTEIN"/>
    <property type="match status" value="1"/>
</dbReference>
<dbReference type="Proteomes" id="UP000769780">
    <property type="component" value="Unassembled WGS sequence"/>
</dbReference>
<dbReference type="InterPro" id="IPR050546">
    <property type="entry name" value="Glycosyl_Hydrlase_16"/>
</dbReference>
<accession>A0ABS7K843</accession>
<gene>
    <name evidence="7" type="ORF">H0185_15820</name>
</gene>
<reference evidence="7 8" key="1">
    <citation type="submission" date="2020-07" db="EMBL/GenBank/DDBJ databases">
        <title>Fungal Genomes of the International Space Station.</title>
        <authorList>
            <person name="Seuylemezian A."/>
            <person name="Singh N.K."/>
            <person name="Wood J."/>
            <person name="Venkateswaran K."/>
        </authorList>
    </citation>
    <scope>NUCLEOTIDE SEQUENCE [LARGE SCALE GENOMIC DNA]</scope>
    <source>
        <strain evidence="7 8">PL-B2</strain>
    </source>
</reference>
<evidence type="ECO:0000313" key="7">
    <source>
        <dbReference type="EMBL" id="MBY0098266.1"/>
    </source>
</evidence>
<dbReference type="InterPro" id="IPR000757">
    <property type="entry name" value="Beta-glucanase-like"/>
</dbReference>
<evidence type="ECO:0000313" key="8">
    <source>
        <dbReference type="Proteomes" id="UP000769780"/>
    </source>
</evidence>
<dbReference type="PROSITE" id="PS51762">
    <property type="entry name" value="GH16_2"/>
    <property type="match status" value="1"/>
</dbReference>
<evidence type="ECO:0000256" key="5">
    <source>
        <dbReference type="ARBA" id="ARBA00023295"/>
    </source>
</evidence>
<dbReference type="GO" id="GO:0016787">
    <property type="term" value="F:hydrolase activity"/>
    <property type="evidence" value="ECO:0007669"/>
    <property type="project" value="UniProtKB-KW"/>
</dbReference>
<evidence type="ECO:0000256" key="4">
    <source>
        <dbReference type="ARBA" id="ARBA00022801"/>
    </source>
</evidence>
<keyword evidence="4 7" id="KW-0378">Hydrolase</keyword>
<evidence type="ECO:0000259" key="6">
    <source>
        <dbReference type="PROSITE" id="PS51762"/>
    </source>
</evidence>
<comment type="caution">
    <text evidence="7">The sequence shown here is derived from an EMBL/GenBank/DDBJ whole genome shotgun (WGS) entry which is preliminary data.</text>
</comment>
<dbReference type="PANTHER" id="PTHR10963">
    <property type="entry name" value="GLYCOSYL HYDROLASE-RELATED"/>
    <property type="match status" value="1"/>
</dbReference>
<protein>
    <recommendedName>
        <fullName evidence="3">licheninase</fullName>
        <ecNumber evidence="3">3.2.1.73</ecNumber>
    </recommendedName>
</protein>
<evidence type="ECO:0000256" key="2">
    <source>
        <dbReference type="ARBA" id="ARBA00006865"/>
    </source>
</evidence>
<organism evidence="7 8">
    <name type="scientific">Mesobacillus maritimus</name>
    <dbReference type="NCBI Taxonomy" id="1643336"/>
    <lineage>
        <taxon>Bacteria</taxon>
        <taxon>Bacillati</taxon>
        <taxon>Bacillota</taxon>
        <taxon>Bacilli</taxon>
        <taxon>Bacillales</taxon>
        <taxon>Bacillaceae</taxon>
        <taxon>Mesobacillus</taxon>
    </lineage>
</organism>
<keyword evidence="5" id="KW-0326">Glycosidase</keyword>
<dbReference type="InterPro" id="IPR008264">
    <property type="entry name" value="Beta_glucanase"/>
</dbReference>
<dbReference type="Pfam" id="PF00722">
    <property type="entry name" value="Glyco_hydro_16"/>
    <property type="match status" value="1"/>
</dbReference>
<sequence>MVYCCPNRPSTLKEKEADKLDTPNNPISYAYDDKDAQSTTEEVRQQSKQEYIDGWQLVWEDDFNWGGLEPSKWNIVDWAAEKNEELQYYSPNNVKVEDGYLKLIAKKETYGGRNYTSGAINTKGKYSFLYGKVEMRAKLPKGQGMFPAFWMMTNKENTWLPEIDILEMLGHKPEEIWMVFHWLDENESLKSVSNSIIGPDFSESFHTFGIEWSADSIVWFIDGEERFRTTNHIPKEEMYIYLNTAIGGVWPGNPDETTKFPTFYEIDYVKVYQKNGR</sequence>
<name>A0ABS7K843_9BACI</name>
<evidence type="ECO:0000256" key="1">
    <source>
        <dbReference type="ARBA" id="ARBA00000481"/>
    </source>
</evidence>
<dbReference type="PRINTS" id="PR00737">
    <property type="entry name" value="GLHYDRLASE16"/>
</dbReference>
<dbReference type="InterPro" id="IPR013320">
    <property type="entry name" value="ConA-like_dom_sf"/>
</dbReference>
<keyword evidence="8" id="KW-1185">Reference proteome</keyword>
<dbReference type="EMBL" id="JACWFH010000021">
    <property type="protein sequence ID" value="MBY0098266.1"/>
    <property type="molecule type" value="Genomic_DNA"/>
</dbReference>
<comment type="catalytic activity">
    <reaction evidence="1">
        <text>Hydrolysis of (1-&gt;4)-beta-D-glucosidic linkages in beta-D-glucans containing (1-&gt;3)- and (1-&gt;4)-bonds.</text>
        <dbReference type="EC" id="3.2.1.73"/>
    </reaction>
</comment>
<dbReference type="EC" id="3.2.1.73" evidence="3"/>
<feature type="domain" description="GH16" evidence="6">
    <location>
        <begin position="20"/>
        <end position="277"/>
    </location>
</feature>
<dbReference type="Gene3D" id="2.60.120.200">
    <property type="match status" value="1"/>
</dbReference>
<proteinExistence type="inferred from homology"/>
<dbReference type="CDD" id="cd08023">
    <property type="entry name" value="GH16_laminarinase_like"/>
    <property type="match status" value="1"/>
</dbReference>